<dbReference type="FunFam" id="3.30.160.60:FF:000624">
    <property type="entry name" value="zinc finger protein 697"/>
    <property type="match status" value="1"/>
</dbReference>
<dbReference type="STRING" id="7574.A0A1S3I8C6"/>
<proteinExistence type="predicted"/>
<evidence type="ECO:0000256" key="7">
    <source>
        <dbReference type="PROSITE-ProRule" id="PRU00042"/>
    </source>
</evidence>
<evidence type="ECO:0000256" key="1">
    <source>
        <dbReference type="ARBA" id="ARBA00004123"/>
    </source>
</evidence>
<dbReference type="InParanoid" id="A0A1S3I8C6"/>
<dbReference type="PROSITE" id="PS00028">
    <property type="entry name" value="ZINC_FINGER_C2H2_1"/>
    <property type="match status" value="4"/>
</dbReference>
<keyword evidence="4 7" id="KW-0863">Zinc-finger</keyword>
<organism evidence="9 10">
    <name type="scientific">Lingula anatina</name>
    <name type="common">Brachiopod</name>
    <name type="synonym">Lingula unguis</name>
    <dbReference type="NCBI Taxonomy" id="7574"/>
    <lineage>
        <taxon>Eukaryota</taxon>
        <taxon>Metazoa</taxon>
        <taxon>Spiralia</taxon>
        <taxon>Lophotrochozoa</taxon>
        <taxon>Brachiopoda</taxon>
        <taxon>Linguliformea</taxon>
        <taxon>Lingulata</taxon>
        <taxon>Lingulida</taxon>
        <taxon>Linguloidea</taxon>
        <taxon>Lingulidae</taxon>
        <taxon>Lingula</taxon>
    </lineage>
</organism>
<dbReference type="SUPFAM" id="SSF57667">
    <property type="entry name" value="beta-beta-alpha zinc fingers"/>
    <property type="match status" value="3"/>
</dbReference>
<feature type="domain" description="C2H2-type" evidence="8">
    <location>
        <begin position="168"/>
        <end position="195"/>
    </location>
</feature>
<dbReference type="RefSeq" id="XP_013394448.1">
    <property type="nucleotide sequence ID" value="XM_013538994.1"/>
</dbReference>
<keyword evidence="3" id="KW-0677">Repeat</keyword>
<dbReference type="Gene3D" id="3.30.160.60">
    <property type="entry name" value="Classic Zinc Finger"/>
    <property type="match status" value="2"/>
</dbReference>
<sequence>MDTSTTGEILRQISPQIPDASKLNHTDHVIELVTGKSSWVTIQGTMCCIICGSMHMMQYTELASWPQIRKEIQELLKITLPQDDCSISCGRCLGLMKEFLSVKIKIINLHRSSAKMQVINEPQPNVDHSPVYSDGEHSQDVETNSGSHHKKFTVNGCGADAECDQPSLKCQRCDKTFVDMKRRLDHEKVHRYRKTYKCQYCDKICVRLRHIKEHESIHTGEKPHKCQYCDKKFRSKSTVKSHELFVHTNKLNQFKCQYCDKGFKRKCTWLLHEKRHTGQNGHLNVSIVIEHFILKVLWSSMKIHTQEKNHSSVSTVTVYLLLS</sequence>
<dbReference type="InterPro" id="IPR036236">
    <property type="entry name" value="Znf_C2H2_sf"/>
</dbReference>
<keyword evidence="2" id="KW-0479">Metal-binding</keyword>
<feature type="domain" description="C2H2-type" evidence="8">
    <location>
        <begin position="254"/>
        <end position="281"/>
    </location>
</feature>
<dbReference type="GeneID" id="106161891"/>
<dbReference type="PANTHER" id="PTHR24376">
    <property type="entry name" value="ZINC FINGER PROTEIN"/>
    <property type="match status" value="1"/>
</dbReference>
<evidence type="ECO:0000259" key="8">
    <source>
        <dbReference type="PROSITE" id="PS50157"/>
    </source>
</evidence>
<keyword evidence="9" id="KW-1185">Reference proteome</keyword>
<gene>
    <name evidence="10" type="primary">LOC106161891</name>
</gene>
<keyword evidence="5" id="KW-0862">Zinc</keyword>
<protein>
    <submittedName>
        <fullName evidence="10">Zinc finger protein 528</fullName>
    </submittedName>
</protein>
<dbReference type="KEGG" id="lak:106161891"/>
<evidence type="ECO:0000256" key="4">
    <source>
        <dbReference type="ARBA" id="ARBA00022771"/>
    </source>
</evidence>
<evidence type="ECO:0000313" key="10">
    <source>
        <dbReference type="RefSeq" id="XP_013394448.1"/>
    </source>
</evidence>
<dbReference type="GO" id="GO:0000978">
    <property type="term" value="F:RNA polymerase II cis-regulatory region sequence-specific DNA binding"/>
    <property type="evidence" value="ECO:0007669"/>
    <property type="project" value="TreeGrafter"/>
</dbReference>
<dbReference type="SMART" id="SM00355">
    <property type="entry name" value="ZnF_C2H2"/>
    <property type="match status" value="4"/>
</dbReference>
<accession>A0A1S3I8C6</accession>
<dbReference type="Proteomes" id="UP000085678">
    <property type="component" value="Unplaced"/>
</dbReference>
<name>A0A1S3I8C6_LINAN</name>
<dbReference type="InterPro" id="IPR013087">
    <property type="entry name" value="Znf_C2H2_type"/>
</dbReference>
<dbReference type="PROSITE" id="PS50157">
    <property type="entry name" value="ZINC_FINGER_C2H2_2"/>
    <property type="match status" value="4"/>
</dbReference>
<dbReference type="PANTHER" id="PTHR24376:SF235">
    <property type="entry name" value="C2H2-TYPE DOMAIN-CONTAINING PROTEIN"/>
    <property type="match status" value="1"/>
</dbReference>
<evidence type="ECO:0000256" key="6">
    <source>
        <dbReference type="ARBA" id="ARBA00023242"/>
    </source>
</evidence>
<evidence type="ECO:0000256" key="2">
    <source>
        <dbReference type="ARBA" id="ARBA00022723"/>
    </source>
</evidence>
<feature type="domain" description="C2H2-type" evidence="8">
    <location>
        <begin position="224"/>
        <end position="252"/>
    </location>
</feature>
<dbReference type="GO" id="GO:0008270">
    <property type="term" value="F:zinc ion binding"/>
    <property type="evidence" value="ECO:0007669"/>
    <property type="project" value="UniProtKB-KW"/>
</dbReference>
<comment type="subcellular location">
    <subcellularLocation>
        <location evidence="1">Nucleus</location>
    </subcellularLocation>
</comment>
<evidence type="ECO:0000313" key="9">
    <source>
        <dbReference type="Proteomes" id="UP000085678"/>
    </source>
</evidence>
<dbReference type="GO" id="GO:0005634">
    <property type="term" value="C:nucleus"/>
    <property type="evidence" value="ECO:0007669"/>
    <property type="project" value="UniProtKB-SubCell"/>
</dbReference>
<dbReference type="Pfam" id="PF00096">
    <property type="entry name" value="zf-C2H2"/>
    <property type="match status" value="1"/>
</dbReference>
<evidence type="ECO:0000256" key="5">
    <source>
        <dbReference type="ARBA" id="ARBA00022833"/>
    </source>
</evidence>
<keyword evidence="6" id="KW-0539">Nucleus</keyword>
<dbReference type="AlphaFoldDB" id="A0A1S3I8C6"/>
<reference evidence="10" key="1">
    <citation type="submission" date="2025-08" db="UniProtKB">
        <authorList>
            <consortium name="RefSeq"/>
        </authorList>
    </citation>
    <scope>IDENTIFICATION</scope>
    <source>
        <tissue evidence="10">Gonads</tissue>
    </source>
</reference>
<evidence type="ECO:0000256" key="3">
    <source>
        <dbReference type="ARBA" id="ARBA00022737"/>
    </source>
</evidence>
<feature type="domain" description="C2H2-type" evidence="8">
    <location>
        <begin position="196"/>
        <end position="223"/>
    </location>
</feature>
<dbReference type="GO" id="GO:0001228">
    <property type="term" value="F:DNA-binding transcription activator activity, RNA polymerase II-specific"/>
    <property type="evidence" value="ECO:0007669"/>
    <property type="project" value="TreeGrafter"/>
</dbReference>
<dbReference type="OrthoDB" id="3437960at2759"/>